<dbReference type="PANTHER" id="PTHR45138">
    <property type="entry name" value="REGULATORY COMPONENTS OF SENSORY TRANSDUCTION SYSTEM"/>
    <property type="match status" value="1"/>
</dbReference>
<dbReference type="CDD" id="cd01949">
    <property type="entry name" value="GGDEF"/>
    <property type="match status" value="1"/>
</dbReference>
<dbReference type="EMBL" id="JAEEGB010000039">
    <property type="protein sequence ID" value="MBI6875258.1"/>
    <property type="molecule type" value="Genomic_DNA"/>
</dbReference>
<evidence type="ECO:0000259" key="1">
    <source>
        <dbReference type="PROSITE" id="PS50887"/>
    </source>
</evidence>
<evidence type="ECO:0000313" key="2">
    <source>
        <dbReference type="EMBL" id="MBI6875258.1"/>
    </source>
</evidence>
<sequence length="297" mass="33762">MDNKDINVKLLIDTMSVFEKIYDVIRIVNPMKKQILDLKLNKVTELEASCYSFWKKGKVCSNCVSARAYNENETFVKIEYNGEKVYMLTAIPVQFENTAVIIELLKDITNSGVIENIENKDSDTIHSVVNHMNELVVSDPLTNVFNKRFINERLPVDMINSSLNGEPVSLIMVDIDFFKKVNDTYGHVAGDEVIKTVAAILTRSIRKDIDWVARYGGEEFVVYLKNTNKNSAINVAERMRKSIEDAEIKYEGTTIKVTASFGVKTLLEEQLNQEELIKEADSKLYEAKNSGRNKIIA</sequence>
<dbReference type="InterPro" id="IPR029787">
    <property type="entry name" value="Nucleotide_cyclase"/>
</dbReference>
<dbReference type="SMART" id="SM00267">
    <property type="entry name" value="GGDEF"/>
    <property type="match status" value="1"/>
</dbReference>
<dbReference type="Pfam" id="PF00990">
    <property type="entry name" value="GGDEF"/>
    <property type="match status" value="1"/>
</dbReference>
<dbReference type="PANTHER" id="PTHR45138:SF9">
    <property type="entry name" value="DIGUANYLATE CYCLASE DGCM-RELATED"/>
    <property type="match status" value="1"/>
</dbReference>
<name>A0A934I2T9_9CLOT</name>
<dbReference type="Proteomes" id="UP000622687">
    <property type="component" value="Unassembled WGS sequence"/>
</dbReference>
<dbReference type="AlphaFoldDB" id="A0A934I2T9"/>
<dbReference type="InterPro" id="IPR000160">
    <property type="entry name" value="GGDEF_dom"/>
</dbReference>
<dbReference type="InterPro" id="IPR043128">
    <property type="entry name" value="Rev_trsase/Diguanyl_cyclase"/>
</dbReference>
<feature type="domain" description="GGDEF" evidence="1">
    <location>
        <begin position="166"/>
        <end position="297"/>
    </location>
</feature>
<dbReference type="GO" id="GO:0043709">
    <property type="term" value="P:cell adhesion involved in single-species biofilm formation"/>
    <property type="evidence" value="ECO:0007669"/>
    <property type="project" value="TreeGrafter"/>
</dbReference>
<protein>
    <submittedName>
        <fullName evidence="2">GGDEF domain-containing protein</fullName>
    </submittedName>
</protein>
<gene>
    <name evidence="2" type="ORF">I6U51_21520</name>
</gene>
<dbReference type="NCBIfam" id="TIGR00254">
    <property type="entry name" value="GGDEF"/>
    <property type="match status" value="1"/>
</dbReference>
<evidence type="ECO:0000313" key="3">
    <source>
        <dbReference type="Proteomes" id="UP000622687"/>
    </source>
</evidence>
<dbReference type="FunFam" id="3.30.70.270:FF:000001">
    <property type="entry name" value="Diguanylate cyclase domain protein"/>
    <property type="match status" value="1"/>
</dbReference>
<dbReference type="GO" id="GO:0052621">
    <property type="term" value="F:diguanylate cyclase activity"/>
    <property type="evidence" value="ECO:0007669"/>
    <property type="project" value="TreeGrafter"/>
</dbReference>
<dbReference type="PROSITE" id="PS50887">
    <property type="entry name" value="GGDEF"/>
    <property type="match status" value="1"/>
</dbReference>
<proteinExistence type="predicted"/>
<accession>A0A934I2T9</accession>
<organism evidence="2 3">
    <name type="scientific">Clostridium aciditolerans</name>
    <dbReference type="NCBI Taxonomy" id="339861"/>
    <lineage>
        <taxon>Bacteria</taxon>
        <taxon>Bacillati</taxon>
        <taxon>Bacillota</taxon>
        <taxon>Clostridia</taxon>
        <taxon>Eubacteriales</taxon>
        <taxon>Clostridiaceae</taxon>
        <taxon>Clostridium</taxon>
    </lineage>
</organism>
<keyword evidence="3" id="KW-1185">Reference proteome</keyword>
<comment type="caution">
    <text evidence="2">The sequence shown here is derived from an EMBL/GenBank/DDBJ whole genome shotgun (WGS) entry which is preliminary data.</text>
</comment>
<dbReference type="InterPro" id="IPR050469">
    <property type="entry name" value="Diguanylate_Cyclase"/>
</dbReference>
<dbReference type="GO" id="GO:1902201">
    <property type="term" value="P:negative regulation of bacterial-type flagellum-dependent cell motility"/>
    <property type="evidence" value="ECO:0007669"/>
    <property type="project" value="TreeGrafter"/>
</dbReference>
<dbReference type="SUPFAM" id="SSF55073">
    <property type="entry name" value="Nucleotide cyclase"/>
    <property type="match status" value="1"/>
</dbReference>
<reference evidence="2" key="1">
    <citation type="submission" date="2020-12" db="EMBL/GenBank/DDBJ databases">
        <title>Clostridium thailandense sp. nov., a novel acetogenic bacterium isolated from peat land soil in Thailand.</title>
        <authorList>
            <person name="Chaikitkaew S."/>
            <person name="Birkeland N.K."/>
        </authorList>
    </citation>
    <scope>NUCLEOTIDE SEQUENCE</scope>
    <source>
        <strain evidence="2">DSM 17425</strain>
    </source>
</reference>
<dbReference type="GO" id="GO:0005886">
    <property type="term" value="C:plasma membrane"/>
    <property type="evidence" value="ECO:0007669"/>
    <property type="project" value="TreeGrafter"/>
</dbReference>
<dbReference type="RefSeq" id="WP_211144610.1">
    <property type="nucleotide sequence ID" value="NZ_JAEEGB010000039.1"/>
</dbReference>
<dbReference type="Gene3D" id="3.30.70.270">
    <property type="match status" value="1"/>
</dbReference>